<evidence type="ECO:0000256" key="1">
    <source>
        <dbReference type="ARBA" id="ARBA00004162"/>
    </source>
</evidence>
<dbReference type="GO" id="GO:0005886">
    <property type="term" value="C:plasma membrane"/>
    <property type="evidence" value="ECO:0007669"/>
    <property type="project" value="UniProtKB-SubCell"/>
</dbReference>
<dbReference type="GO" id="GO:0022857">
    <property type="term" value="F:transmembrane transporter activity"/>
    <property type="evidence" value="ECO:0007669"/>
    <property type="project" value="InterPro"/>
</dbReference>
<evidence type="ECO:0000256" key="5">
    <source>
        <dbReference type="ARBA" id="ARBA00022989"/>
    </source>
</evidence>
<accession>A0A562SQA6</accession>
<dbReference type="GO" id="GO:0015031">
    <property type="term" value="P:protein transport"/>
    <property type="evidence" value="ECO:0007669"/>
    <property type="project" value="UniProtKB-KW"/>
</dbReference>
<evidence type="ECO:0000313" key="10">
    <source>
        <dbReference type="Proteomes" id="UP000320593"/>
    </source>
</evidence>
<dbReference type="Pfam" id="PF02472">
    <property type="entry name" value="ExbD"/>
    <property type="match status" value="1"/>
</dbReference>
<comment type="similarity">
    <text evidence="2 7">Belongs to the ExbD/TolR family.</text>
</comment>
<reference evidence="9 10" key="1">
    <citation type="submission" date="2019-07" db="EMBL/GenBank/DDBJ databases">
        <title>Genomic Encyclopedia of Archaeal and Bacterial Type Strains, Phase II (KMG-II): from individual species to whole genera.</title>
        <authorList>
            <person name="Goeker M."/>
        </authorList>
    </citation>
    <scope>NUCLEOTIDE SEQUENCE [LARGE SCALE GENOMIC DNA]</scope>
    <source>
        <strain evidence="9 10">ATCC BAA-252</strain>
    </source>
</reference>
<proteinExistence type="inferred from homology"/>
<evidence type="ECO:0000256" key="3">
    <source>
        <dbReference type="ARBA" id="ARBA00022475"/>
    </source>
</evidence>
<comment type="subcellular location">
    <subcellularLocation>
        <location evidence="1">Cell membrane</location>
        <topology evidence="1">Single-pass membrane protein</topology>
    </subcellularLocation>
    <subcellularLocation>
        <location evidence="7">Cell membrane</location>
        <topology evidence="7">Single-pass type II membrane protein</topology>
    </subcellularLocation>
</comment>
<dbReference type="RefSeq" id="WP_145345767.1">
    <property type="nucleotide sequence ID" value="NZ_SMLY01000080.1"/>
</dbReference>
<dbReference type="InterPro" id="IPR003400">
    <property type="entry name" value="ExbD"/>
</dbReference>
<keyword evidence="7" id="KW-0813">Transport</keyword>
<keyword evidence="5 8" id="KW-1133">Transmembrane helix</keyword>
<evidence type="ECO:0000256" key="8">
    <source>
        <dbReference type="SAM" id="Phobius"/>
    </source>
</evidence>
<evidence type="ECO:0000313" key="9">
    <source>
        <dbReference type="EMBL" id="TWI82950.1"/>
    </source>
</evidence>
<keyword evidence="4 7" id="KW-0812">Transmembrane</keyword>
<feature type="transmembrane region" description="Helical" evidence="8">
    <location>
        <begin position="15"/>
        <end position="33"/>
    </location>
</feature>
<keyword evidence="6 8" id="KW-0472">Membrane</keyword>
<gene>
    <name evidence="9" type="ORF">JM93_03465</name>
</gene>
<comment type="caution">
    <text evidence="9">The sequence shown here is derived from an EMBL/GenBank/DDBJ whole genome shotgun (WGS) entry which is preliminary data.</text>
</comment>
<evidence type="ECO:0000256" key="7">
    <source>
        <dbReference type="RuleBase" id="RU003879"/>
    </source>
</evidence>
<evidence type="ECO:0000256" key="2">
    <source>
        <dbReference type="ARBA" id="ARBA00005811"/>
    </source>
</evidence>
<keyword evidence="7" id="KW-0653">Protein transport</keyword>
<protein>
    <submittedName>
        <fullName evidence="9">Biopolymer transport protein ExbD</fullName>
    </submittedName>
</protein>
<keyword evidence="3" id="KW-1003">Cell membrane</keyword>
<dbReference type="EMBL" id="VLLF01000008">
    <property type="protein sequence ID" value="TWI82950.1"/>
    <property type="molecule type" value="Genomic_DNA"/>
</dbReference>
<organism evidence="9 10">
    <name type="scientific">Roseibium hamelinense</name>
    <dbReference type="NCBI Taxonomy" id="150831"/>
    <lineage>
        <taxon>Bacteria</taxon>
        <taxon>Pseudomonadati</taxon>
        <taxon>Pseudomonadota</taxon>
        <taxon>Alphaproteobacteria</taxon>
        <taxon>Hyphomicrobiales</taxon>
        <taxon>Stappiaceae</taxon>
        <taxon>Roseibium</taxon>
    </lineage>
</organism>
<dbReference type="Proteomes" id="UP000320593">
    <property type="component" value="Unassembled WGS sequence"/>
</dbReference>
<keyword evidence="10" id="KW-1185">Reference proteome</keyword>
<evidence type="ECO:0000256" key="4">
    <source>
        <dbReference type="ARBA" id="ARBA00022692"/>
    </source>
</evidence>
<sequence>MRIADEPGRGRFGDTLLPMINVVFLLLIFLMLMGEIRDPQVLDADPAEAALADRTEPAPLVVIDKTNVIGFGHTIGAEPVREALQRLLLGGEPPTAVTLRVDRSADFARVLQFAESLRELEIEAVSIQVRAK</sequence>
<name>A0A562SQA6_9HYPH</name>
<evidence type="ECO:0000256" key="6">
    <source>
        <dbReference type="ARBA" id="ARBA00023136"/>
    </source>
</evidence>
<dbReference type="AlphaFoldDB" id="A0A562SQA6"/>